<keyword evidence="4" id="KW-0732">Signal</keyword>
<reference evidence="8 9" key="1">
    <citation type="submission" date="2019-08" db="EMBL/GenBank/DDBJ databases">
        <authorList>
            <person name="Vazquez-Campos X."/>
        </authorList>
    </citation>
    <scope>NUCLEOTIDE SEQUENCE [LARGE SCALE GENOMIC DNA]</scope>
    <source>
        <strain evidence="8">LFW-283_2</strain>
    </source>
</reference>
<dbReference type="GO" id="GO:0005576">
    <property type="term" value="C:extracellular region"/>
    <property type="evidence" value="ECO:0007669"/>
    <property type="project" value="UniProtKB-SubCell"/>
</dbReference>
<comment type="caution">
    <text evidence="8">The sequence shown here is derived from an EMBL/GenBank/DDBJ whole genome shotgun (WGS) entry which is preliminary data.</text>
</comment>
<dbReference type="GO" id="GO:0030600">
    <property type="term" value="F:feruloyl esterase activity"/>
    <property type="evidence" value="ECO:0007669"/>
    <property type="project" value="InterPro"/>
</dbReference>
<evidence type="ECO:0000256" key="6">
    <source>
        <dbReference type="ARBA" id="ARBA00023277"/>
    </source>
</evidence>
<evidence type="ECO:0000256" key="4">
    <source>
        <dbReference type="ARBA" id="ARBA00022729"/>
    </source>
</evidence>
<evidence type="ECO:0000256" key="2">
    <source>
        <dbReference type="ARBA" id="ARBA00022525"/>
    </source>
</evidence>
<dbReference type="GO" id="GO:0045493">
    <property type="term" value="P:xylan catabolic process"/>
    <property type="evidence" value="ECO:0007669"/>
    <property type="project" value="UniProtKB-KW"/>
</dbReference>
<keyword evidence="7" id="KW-0624">Polysaccharide degradation</keyword>
<organism evidence="8 9">
    <name type="scientific">Candidatus Bilamarchaeum dharawalense</name>
    <dbReference type="NCBI Taxonomy" id="2885759"/>
    <lineage>
        <taxon>Archaea</taxon>
        <taxon>Candidatus Micrarchaeota</taxon>
        <taxon>Candidatus Micrarchaeia</taxon>
        <taxon>Candidatus Anstonellales</taxon>
        <taxon>Candidatus Bilamarchaeaceae</taxon>
        <taxon>Candidatus Bilamarchaeum</taxon>
    </lineage>
</organism>
<keyword evidence="2" id="KW-0964">Secreted</keyword>
<evidence type="ECO:0000256" key="1">
    <source>
        <dbReference type="ARBA" id="ARBA00004613"/>
    </source>
</evidence>
<dbReference type="PROSITE" id="PS51257">
    <property type="entry name" value="PROKAR_LIPOPROTEIN"/>
    <property type="match status" value="1"/>
</dbReference>
<gene>
    <name evidence="8" type="ORF">LFW2832_00285</name>
</gene>
<dbReference type="PANTHER" id="PTHR38050:SF2">
    <property type="entry name" value="FERULOYL ESTERASE C-RELATED"/>
    <property type="match status" value="1"/>
</dbReference>
<dbReference type="AlphaFoldDB" id="A0A5E4LTF1"/>
<comment type="subcellular location">
    <subcellularLocation>
        <location evidence="1">Secreted</location>
    </subcellularLocation>
</comment>
<keyword evidence="5" id="KW-0378">Hydrolase</keyword>
<keyword evidence="3" id="KW-0858">Xylan degradation</keyword>
<evidence type="ECO:0000313" key="9">
    <source>
        <dbReference type="Proteomes" id="UP000789941"/>
    </source>
</evidence>
<keyword evidence="6" id="KW-0119">Carbohydrate metabolism</keyword>
<proteinExistence type="predicted"/>
<evidence type="ECO:0000313" key="8">
    <source>
        <dbReference type="EMBL" id="VVC03312.1"/>
    </source>
</evidence>
<dbReference type="PANTHER" id="PTHR38050">
    <property type="match status" value="1"/>
</dbReference>
<dbReference type="InterPro" id="IPR043595">
    <property type="entry name" value="FaeB/C/D"/>
</dbReference>
<evidence type="ECO:0000256" key="5">
    <source>
        <dbReference type="ARBA" id="ARBA00022801"/>
    </source>
</evidence>
<dbReference type="Pfam" id="PF10503">
    <property type="entry name" value="Esterase_PHB"/>
    <property type="match status" value="1"/>
</dbReference>
<name>A0A5E4LTF1_9ARCH</name>
<dbReference type="InterPro" id="IPR010126">
    <property type="entry name" value="Esterase_phb"/>
</dbReference>
<dbReference type="Gene3D" id="3.40.50.1820">
    <property type="entry name" value="alpha/beta hydrolase"/>
    <property type="match status" value="1"/>
</dbReference>
<protein>
    <submittedName>
        <fullName evidence="8">Esterase PHB depolymerase</fullName>
    </submittedName>
</protein>
<dbReference type="InterPro" id="IPR029058">
    <property type="entry name" value="AB_hydrolase_fold"/>
</dbReference>
<accession>A0A5E4LTF1</accession>
<dbReference type="EMBL" id="CABMJJ010000007">
    <property type="protein sequence ID" value="VVC03312.1"/>
    <property type="molecule type" value="Genomic_DNA"/>
</dbReference>
<evidence type="ECO:0000256" key="7">
    <source>
        <dbReference type="ARBA" id="ARBA00023326"/>
    </source>
</evidence>
<sequence length="355" mass="37570">MKSLVLAVFLILLIVMSGCCRLLDRSEECGNGLCGAKETCSTCQVDCGPCAHCGDGTCINENCSTCSQDCGPCPVENISNLSPGDHDFSFQFGGLTRTYRVYVPTNPKENMPLVLVFHGAGMTGEEVEKGTSFNSKANGEGFVVAYLNGKSCPYNALPNRLGQFWNSGDCTNPCVNADDVGFTRAVIADLKSKTSIDGKRIYAMGFSNGAMLTQRLACEMSTEIAAFVSNSGALSLDYSKCNPSRPISLLHIHGAADNTVVYLGTSNPQLGGAGCNSGKPIPDAIAFWKEKDGCTGADGVVYQKGTTTCTKNSNCAGNSEIELCVVQGGGHTIFNTKDINSVDFAWDFFSGKSLD</sequence>
<dbReference type="SUPFAM" id="SSF53474">
    <property type="entry name" value="alpha/beta-Hydrolases"/>
    <property type="match status" value="1"/>
</dbReference>
<evidence type="ECO:0000256" key="3">
    <source>
        <dbReference type="ARBA" id="ARBA00022651"/>
    </source>
</evidence>
<dbReference type="Proteomes" id="UP000789941">
    <property type="component" value="Unassembled WGS sequence"/>
</dbReference>